<proteinExistence type="predicted"/>
<sequence length="162" mass="19421">MKEINEYKRPKRFSWFTSMRHRDFQIITSGLQAWKKSYTVSNHINKILRSLPSKWRLEVITFQEGKDLEEEILESLISFLRSRELELQADEYVKKMKSMAQSSIKFSLKTQRAKEADQLSKRTLEDKLEEKLALIITRFKRWSRKNNKAYELISGDSKEKQK</sequence>
<organism evidence="1 2">
    <name type="scientific">Trifolium medium</name>
    <dbReference type="NCBI Taxonomy" id="97028"/>
    <lineage>
        <taxon>Eukaryota</taxon>
        <taxon>Viridiplantae</taxon>
        <taxon>Streptophyta</taxon>
        <taxon>Embryophyta</taxon>
        <taxon>Tracheophyta</taxon>
        <taxon>Spermatophyta</taxon>
        <taxon>Magnoliopsida</taxon>
        <taxon>eudicotyledons</taxon>
        <taxon>Gunneridae</taxon>
        <taxon>Pentapetalae</taxon>
        <taxon>rosids</taxon>
        <taxon>fabids</taxon>
        <taxon>Fabales</taxon>
        <taxon>Fabaceae</taxon>
        <taxon>Papilionoideae</taxon>
        <taxon>50 kb inversion clade</taxon>
        <taxon>NPAAA clade</taxon>
        <taxon>Hologalegina</taxon>
        <taxon>IRL clade</taxon>
        <taxon>Trifolieae</taxon>
        <taxon>Trifolium</taxon>
    </lineage>
</organism>
<dbReference type="EMBL" id="LXQA010045273">
    <property type="protein sequence ID" value="MCI01112.1"/>
    <property type="molecule type" value="Genomic_DNA"/>
</dbReference>
<keyword evidence="1" id="KW-0030">Aminoacyl-tRNA synthetase</keyword>
<feature type="non-terminal residue" evidence="1">
    <location>
        <position position="162"/>
    </location>
</feature>
<reference evidence="1 2" key="1">
    <citation type="journal article" date="2018" name="Front. Plant Sci.">
        <title>Red Clover (Trifolium pratense) and Zigzag Clover (T. medium) - A Picture of Genomic Similarities and Differences.</title>
        <authorList>
            <person name="Dluhosova J."/>
            <person name="Istvanek J."/>
            <person name="Nedelnik J."/>
            <person name="Repkova J."/>
        </authorList>
    </citation>
    <scope>NUCLEOTIDE SEQUENCE [LARGE SCALE GENOMIC DNA]</scope>
    <source>
        <strain evidence="2">cv. 10/8</strain>
        <tissue evidence="1">Leaf</tissue>
    </source>
</reference>
<evidence type="ECO:0000313" key="2">
    <source>
        <dbReference type="Proteomes" id="UP000265520"/>
    </source>
</evidence>
<keyword evidence="1" id="KW-0436">Ligase</keyword>
<dbReference type="Proteomes" id="UP000265520">
    <property type="component" value="Unassembled WGS sequence"/>
</dbReference>
<keyword evidence="2" id="KW-1185">Reference proteome</keyword>
<evidence type="ECO:0000313" key="1">
    <source>
        <dbReference type="EMBL" id="MCI01112.1"/>
    </source>
</evidence>
<dbReference type="GO" id="GO:0004812">
    <property type="term" value="F:aminoacyl-tRNA ligase activity"/>
    <property type="evidence" value="ECO:0007669"/>
    <property type="project" value="UniProtKB-KW"/>
</dbReference>
<name>A0A392NNW2_9FABA</name>
<dbReference type="AlphaFoldDB" id="A0A392NNW2"/>
<comment type="caution">
    <text evidence="1">The sequence shown here is derived from an EMBL/GenBank/DDBJ whole genome shotgun (WGS) entry which is preliminary data.</text>
</comment>
<protein>
    <submittedName>
        <fullName evidence="1">Aspartyl-tRNA synthetase</fullName>
    </submittedName>
</protein>
<accession>A0A392NNW2</accession>